<evidence type="ECO:0000256" key="1">
    <source>
        <dbReference type="SAM" id="Phobius"/>
    </source>
</evidence>
<reference evidence="2 3" key="1">
    <citation type="submission" date="2018-03" db="EMBL/GenBank/DDBJ databases">
        <title>Genomic Encyclopedia of Archaeal and Bacterial Type Strains, Phase II (KMG-II): from individual species to whole genera.</title>
        <authorList>
            <person name="Goeker M."/>
        </authorList>
    </citation>
    <scope>NUCLEOTIDE SEQUENCE [LARGE SCALE GENOMIC DNA]</scope>
    <source>
        <strain evidence="2 3">DSM 17586</strain>
    </source>
</reference>
<evidence type="ECO:0000313" key="3">
    <source>
        <dbReference type="Proteomes" id="UP000242133"/>
    </source>
</evidence>
<dbReference type="AlphaFoldDB" id="A0A2P8EXD6"/>
<evidence type="ECO:0000313" key="2">
    <source>
        <dbReference type="EMBL" id="PSL14123.1"/>
    </source>
</evidence>
<keyword evidence="1" id="KW-1133">Transmembrane helix</keyword>
<organism evidence="2 3">
    <name type="scientific">Marinobacterium halophilum</name>
    <dbReference type="NCBI Taxonomy" id="267374"/>
    <lineage>
        <taxon>Bacteria</taxon>
        <taxon>Pseudomonadati</taxon>
        <taxon>Pseudomonadota</taxon>
        <taxon>Gammaproteobacteria</taxon>
        <taxon>Oceanospirillales</taxon>
        <taxon>Oceanospirillaceae</taxon>
        <taxon>Marinobacterium</taxon>
    </lineage>
</organism>
<protein>
    <submittedName>
        <fullName evidence="2">Uncharacterized protein</fullName>
    </submittedName>
</protein>
<accession>A0A2P8EXD6</accession>
<sequence>MSFMVRLSRRVLLHCREEDKRQHFGYSFVLMLLAAPWFSLWAAVVVVLVIGLFKEIWDHYWGTGFCWIDMTANVFGILVATPCVWLISV</sequence>
<name>A0A2P8EXD6_9GAMM</name>
<gene>
    <name evidence="2" type="ORF">CLV44_10959</name>
</gene>
<keyword evidence="1" id="KW-0472">Membrane</keyword>
<keyword evidence="1" id="KW-0812">Transmembrane</keyword>
<feature type="transmembrane region" description="Helical" evidence="1">
    <location>
        <begin position="26"/>
        <end position="53"/>
    </location>
</feature>
<dbReference type="Proteomes" id="UP000242133">
    <property type="component" value="Unassembled WGS sequence"/>
</dbReference>
<proteinExistence type="predicted"/>
<dbReference type="EMBL" id="PYGI01000009">
    <property type="protein sequence ID" value="PSL14123.1"/>
    <property type="molecule type" value="Genomic_DNA"/>
</dbReference>
<feature type="transmembrane region" description="Helical" evidence="1">
    <location>
        <begin position="59"/>
        <end position="87"/>
    </location>
</feature>
<keyword evidence="3" id="KW-1185">Reference proteome</keyword>
<comment type="caution">
    <text evidence="2">The sequence shown here is derived from an EMBL/GenBank/DDBJ whole genome shotgun (WGS) entry which is preliminary data.</text>
</comment>